<dbReference type="OrthoDB" id="9807157at2"/>
<reference evidence="5" key="1">
    <citation type="submission" date="2016-01" db="EMBL/GenBank/DDBJ databases">
        <authorList>
            <person name="Peeters C."/>
        </authorList>
    </citation>
    <scope>NUCLEOTIDE SEQUENCE [LARGE SCALE GENOMIC DNA]</scope>
    <source>
        <strain evidence="5">LMG 29318</strain>
    </source>
</reference>
<evidence type="ECO:0000259" key="4">
    <source>
        <dbReference type="Pfam" id="PF00155"/>
    </source>
</evidence>
<dbReference type="InterPro" id="IPR015421">
    <property type="entry name" value="PyrdxlP-dep_Trfase_major"/>
</dbReference>
<evidence type="ECO:0000313" key="5">
    <source>
        <dbReference type="EMBL" id="SAK83937.1"/>
    </source>
</evidence>
<feature type="domain" description="Aminotransferase class I/classII large" evidence="4">
    <location>
        <begin position="1"/>
        <end position="67"/>
    </location>
</feature>
<organism evidence="5 6">
    <name type="scientific">Caballeronia catudaia</name>
    <dbReference type="NCBI Taxonomy" id="1777136"/>
    <lineage>
        <taxon>Bacteria</taxon>
        <taxon>Pseudomonadati</taxon>
        <taxon>Pseudomonadota</taxon>
        <taxon>Betaproteobacteria</taxon>
        <taxon>Burkholderiales</taxon>
        <taxon>Burkholderiaceae</taxon>
        <taxon>Caballeronia</taxon>
    </lineage>
</organism>
<dbReference type="Proteomes" id="UP000054870">
    <property type="component" value="Unassembled WGS sequence"/>
</dbReference>
<dbReference type="GO" id="GO:0030170">
    <property type="term" value="F:pyridoxal phosphate binding"/>
    <property type="evidence" value="ECO:0007669"/>
    <property type="project" value="InterPro"/>
</dbReference>
<keyword evidence="3" id="KW-0663">Pyridoxal phosphate</keyword>
<evidence type="ECO:0000256" key="2">
    <source>
        <dbReference type="ARBA" id="ARBA00022679"/>
    </source>
</evidence>
<dbReference type="Gene3D" id="3.40.640.10">
    <property type="entry name" value="Type I PLP-dependent aspartate aminotransferase-like (Major domain)"/>
    <property type="match status" value="1"/>
</dbReference>
<dbReference type="Pfam" id="PF00155">
    <property type="entry name" value="Aminotran_1_2"/>
    <property type="match status" value="1"/>
</dbReference>
<sequence>MDGDIAPLERLTELAEKYGALLIVDDAHGFGVLGLQGHAARSGASVALPHLVCVGTLGTTNMSRTRVAGALLCLDHKSWSVRRPLAFGKMASVQNEANSMNNEQA</sequence>
<dbReference type="SUPFAM" id="SSF53383">
    <property type="entry name" value="PLP-dependent transferases"/>
    <property type="match status" value="1"/>
</dbReference>
<dbReference type="PANTHER" id="PTHR13693:SF100">
    <property type="entry name" value="8-AMINO-7-OXONONANOATE SYNTHASE"/>
    <property type="match status" value="1"/>
</dbReference>
<dbReference type="InterPro" id="IPR004839">
    <property type="entry name" value="Aminotransferase_I/II_large"/>
</dbReference>
<evidence type="ECO:0000256" key="3">
    <source>
        <dbReference type="ARBA" id="ARBA00022898"/>
    </source>
</evidence>
<comment type="cofactor">
    <cofactor evidence="1">
        <name>pyridoxal 5'-phosphate</name>
        <dbReference type="ChEBI" id="CHEBI:597326"/>
    </cofactor>
</comment>
<gene>
    <name evidence="5" type="ORF">AWB75_05470</name>
</gene>
<dbReference type="EMBL" id="FCOF02000036">
    <property type="protein sequence ID" value="SAK83937.1"/>
    <property type="molecule type" value="Genomic_DNA"/>
</dbReference>
<keyword evidence="6" id="KW-1185">Reference proteome</keyword>
<dbReference type="InterPro" id="IPR015424">
    <property type="entry name" value="PyrdxlP-dep_Trfase"/>
</dbReference>
<dbReference type="AlphaFoldDB" id="A0A158CQQ9"/>
<name>A0A158CQQ9_9BURK</name>
<comment type="caution">
    <text evidence="5">The sequence shown here is derived from an EMBL/GenBank/DDBJ whole genome shotgun (WGS) entry which is preliminary data.</text>
</comment>
<keyword evidence="2" id="KW-0808">Transferase</keyword>
<protein>
    <submittedName>
        <fullName evidence="5">8-amino-7-oxononanoate synthase</fullName>
    </submittedName>
</protein>
<proteinExistence type="predicted"/>
<dbReference type="GO" id="GO:0009102">
    <property type="term" value="P:biotin biosynthetic process"/>
    <property type="evidence" value="ECO:0007669"/>
    <property type="project" value="TreeGrafter"/>
</dbReference>
<dbReference type="GO" id="GO:0008710">
    <property type="term" value="F:8-amino-7-oxononanoate synthase activity"/>
    <property type="evidence" value="ECO:0007669"/>
    <property type="project" value="TreeGrafter"/>
</dbReference>
<dbReference type="PANTHER" id="PTHR13693">
    <property type="entry name" value="CLASS II AMINOTRANSFERASE/8-AMINO-7-OXONONANOATE SYNTHASE"/>
    <property type="match status" value="1"/>
</dbReference>
<evidence type="ECO:0000256" key="1">
    <source>
        <dbReference type="ARBA" id="ARBA00001933"/>
    </source>
</evidence>
<dbReference type="InterPro" id="IPR050087">
    <property type="entry name" value="AON_synthase_class-II"/>
</dbReference>
<accession>A0A158CQQ9</accession>
<evidence type="ECO:0000313" key="6">
    <source>
        <dbReference type="Proteomes" id="UP000054870"/>
    </source>
</evidence>